<comment type="similarity">
    <text evidence="3">Belongs to the RBT5 family.</text>
</comment>
<keyword evidence="8" id="KW-0449">Lipoprotein</keyword>
<reference evidence="12 13" key="1">
    <citation type="submission" date="2020-03" db="EMBL/GenBank/DDBJ databases">
        <title>Draft Genome Sequence of Cudoniella acicularis.</title>
        <authorList>
            <person name="Buettner E."/>
            <person name="Kellner H."/>
        </authorList>
    </citation>
    <scope>NUCLEOTIDE SEQUENCE [LARGE SCALE GENOMIC DNA]</scope>
    <source>
        <strain evidence="12 13">DSM 108380</strain>
    </source>
</reference>
<proteinExistence type="inferred from homology"/>
<keyword evidence="7 9" id="KW-1015">Disulfide bond</keyword>
<feature type="binding site" description="axial binding residue" evidence="9">
    <location>
        <position position="55"/>
    </location>
    <ligand>
        <name>heme</name>
        <dbReference type="ChEBI" id="CHEBI:30413"/>
    </ligand>
    <ligandPart>
        <name>Fe</name>
        <dbReference type="ChEBI" id="CHEBI:18248"/>
    </ligandPart>
</feature>
<sequence length="144" mass="14413">MHLSTLIQVTLLTTSSLAQTAYQNATAASLAAQIPSCALPCDDAAIKSVDCALTDYACHCAHGAQLAVIIPPCLANSTCTSADLQTFGAIPPKICAALNGTATSNSTSTASPTPVSVSWAGRNSASSLFAVVGTGVLGVLMSEL</sequence>
<evidence type="ECO:0000256" key="4">
    <source>
        <dbReference type="ARBA" id="ARBA00022525"/>
    </source>
</evidence>
<dbReference type="OrthoDB" id="3767534at2759"/>
<evidence type="ECO:0000256" key="9">
    <source>
        <dbReference type="PROSITE-ProRule" id="PRU01356"/>
    </source>
</evidence>
<dbReference type="PROSITE" id="PS52012">
    <property type="entry name" value="CFEM"/>
    <property type="match status" value="1"/>
</dbReference>
<feature type="chain" id="PRO_5034060532" description="CFEM domain-containing protein" evidence="10">
    <location>
        <begin position="19"/>
        <end position="144"/>
    </location>
</feature>
<keyword evidence="5" id="KW-0472">Membrane</keyword>
<evidence type="ECO:0000256" key="7">
    <source>
        <dbReference type="ARBA" id="ARBA00023157"/>
    </source>
</evidence>
<evidence type="ECO:0000256" key="10">
    <source>
        <dbReference type="SAM" id="SignalP"/>
    </source>
</evidence>
<evidence type="ECO:0000256" key="1">
    <source>
        <dbReference type="ARBA" id="ARBA00004589"/>
    </source>
</evidence>
<dbReference type="AlphaFoldDB" id="A0A8H4VZ28"/>
<keyword evidence="6 10" id="KW-0732">Signal</keyword>
<comment type="caution">
    <text evidence="9">Lacks conserved residue(s) required for the propagation of feature annotation.</text>
</comment>
<dbReference type="Pfam" id="PF05730">
    <property type="entry name" value="CFEM"/>
    <property type="match status" value="1"/>
</dbReference>
<keyword evidence="4" id="KW-0964">Secreted</keyword>
<comment type="caution">
    <text evidence="12">The sequence shown here is derived from an EMBL/GenBank/DDBJ whole genome shotgun (WGS) entry which is preliminary data.</text>
</comment>
<feature type="disulfide bond" evidence="9">
    <location>
        <begin position="51"/>
        <end position="58"/>
    </location>
</feature>
<feature type="domain" description="CFEM" evidence="11">
    <location>
        <begin position="9"/>
        <end position="126"/>
    </location>
</feature>
<evidence type="ECO:0000256" key="3">
    <source>
        <dbReference type="ARBA" id="ARBA00010031"/>
    </source>
</evidence>
<keyword evidence="13" id="KW-1185">Reference proteome</keyword>
<name>A0A8H4VZ28_9HELO</name>
<evidence type="ECO:0000313" key="12">
    <source>
        <dbReference type="EMBL" id="KAF4625124.1"/>
    </source>
</evidence>
<dbReference type="GO" id="GO:0046872">
    <property type="term" value="F:metal ion binding"/>
    <property type="evidence" value="ECO:0007669"/>
    <property type="project" value="UniProtKB-UniRule"/>
</dbReference>
<dbReference type="GO" id="GO:0098552">
    <property type="term" value="C:side of membrane"/>
    <property type="evidence" value="ECO:0007669"/>
    <property type="project" value="UniProtKB-KW"/>
</dbReference>
<evidence type="ECO:0000259" key="11">
    <source>
        <dbReference type="PROSITE" id="PS52012"/>
    </source>
</evidence>
<feature type="signal peptide" evidence="10">
    <location>
        <begin position="1"/>
        <end position="18"/>
    </location>
</feature>
<accession>A0A8H4VZ28</accession>
<gene>
    <name evidence="12" type="ORF">G7Y89_g13044</name>
</gene>
<evidence type="ECO:0000256" key="8">
    <source>
        <dbReference type="ARBA" id="ARBA00023288"/>
    </source>
</evidence>
<comment type="subcellular location">
    <subcellularLocation>
        <location evidence="1">Membrane</location>
        <topology evidence="1">Lipid-anchor</topology>
        <topology evidence="1">GPI-anchor</topology>
    </subcellularLocation>
    <subcellularLocation>
        <location evidence="2">Secreted</location>
    </subcellularLocation>
</comment>
<protein>
    <recommendedName>
        <fullName evidence="11">CFEM domain-containing protein</fullName>
    </recommendedName>
</protein>
<organism evidence="12 13">
    <name type="scientific">Cudoniella acicularis</name>
    <dbReference type="NCBI Taxonomy" id="354080"/>
    <lineage>
        <taxon>Eukaryota</taxon>
        <taxon>Fungi</taxon>
        <taxon>Dikarya</taxon>
        <taxon>Ascomycota</taxon>
        <taxon>Pezizomycotina</taxon>
        <taxon>Leotiomycetes</taxon>
        <taxon>Helotiales</taxon>
        <taxon>Tricladiaceae</taxon>
        <taxon>Cudoniella</taxon>
    </lineage>
</organism>
<keyword evidence="9" id="KW-0479">Metal-binding</keyword>
<evidence type="ECO:0000256" key="2">
    <source>
        <dbReference type="ARBA" id="ARBA00004613"/>
    </source>
</evidence>
<keyword evidence="5" id="KW-0336">GPI-anchor</keyword>
<dbReference type="InterPro" id="IPR008427">
    <property type="entry name" value="Extracellular_membr_CFEM_dom"/>
</dbReference>
<evidence type="ECO:0000256" key="6">
    <source>
        <dbReference type="ARBA" id="ARBA00022729"/>
    </source>
</evidence>
<dbReference type="GO" id="GO:0005576">
    <property type="term" value="C:extracellular region"/>
    <property type="evidence" value="ECO:0007669"/>
    <property type="project" value="UniProtKB-SubCell"/>
</dbReference>
<keyword evidence="9" id="KW-0349">Heme</keyword>
<keyword evidence="5" id="KW-0325">Glycoprotein</keyword>
<dbReference type="Proteomes" id="UP000566819">
    <property type="component" value="Unassembled WGS sequence"/>
</dbReference>
<evidence type="ECO:0000256" key="5">
    <source>
        <dbReference type="ARBA" id="ARBA00022622"/>
    </source>
</evidence>
<dbReference type="SMART" id="SM00747">
    <property type="entry name" value="CFEM"/>
    <property type="match status" value="1"/>
</dbReference>
<evidence type="ECO:0000313" key="13">
    <source>
        <dbReference type="Proteomes" id="UP000566819"/>
    </source>
</evidence>
<dbReference type="EMBL" id="JAAMPI010001458">
    <property type="protein sequence ID" value="KAF4625124.1"/>
    <property type="molecule type" value="Genomic_DNA"/>
</dbReference>
<keyword evidence="9" id="KW-0408">Iron</keyword>